<dbReference type="AlphaFoldDB" id="A0A1M5I952"/>
<protein>
    <submittedName>
        <fullName evidence="1">Uncharacterized protein</fullName>
    </submittedName>
</protein>
<accession>A0A1M5I952</accession>
<sequence length="130" mass="15014">MCKIKGCEANAVGKGLCAKHYMRARRHGSTKVVNKRGPKGPRGGDGIFFEPGDKDNLKSHLLAHRIRMSPRTFERYWTANKIMLWSRMTEKQMLRTIKDAQRPNGSLNVSKLVRDTVETYVKKHPEFDWD</sequence>
<proteinExistence type="predicted"/>
<dbReference type="EMBL" id="LT670818">
    <property type="protein sequence ID" value="SHG24755.1"/>
    <property type="molecule type" value="Genomic_DNA"/>
</dbReference>
<reference evidence="1 2" key="1">
    <citation type="submission" date="2016-11" db="EMBL/GenBank/DDBJ databases">
        <authorList>
            <person name="Jaros S."/>
            <person name="Januszkiewicz K."/>
            <person name="Wedrychowicz H."/>
        </authorList>
    </citation>
    <scope>NUCLEOTIDE SEQUENCE [LARGE SCALE GENOMIC DNA]</scope>
    <source>
        <strain evidence="1 2">GAS242</strain>
    </source>
</reference>
<dbReference type="Proteomes" id="UP000190675">
    <property type="component" value="Chromosome I"/>
</dbReference>
<dbReference type="OrthoDB" id="6631788at2"/>
<evidence type="ECO:0000313" key="1">
    <source>
        <dbReference type="EMBL" id="SHG24755.1"/>
    </source>
</evidence>
<dbReference type="RefSeq" id="WP_079565318.1">
    <property type="nucleotide sequence ID" value="NZ_LT670818.1"/>
</dbReference>
<name>A0A1M5I952_9BRAD</name>
<gene>
    <name evidence="1" type="ORF">SAMN05444169_1386</name>
</gene>
<organism evidence="1 2">
    <name type="scientific">Bradyrhizobium erythrophlei</name>
    <dbReference type="NCBI Taxonomy" id="1437360"/>
    <lineage>
        <taxon>Bacteria</taxon>
        <taxon>Pseudomonadati</taxon>
        <taxon>Pseudomonadota</taxon>
        <taxon>Alphaproteobacteria</taxon>
        <taxon>Hyphomicrobiales</taxon>
        <taxon>Nitrobacteraceae</taxon>
        <taxon>Bradyrhizobium</taxon>
    </lineage>
</organism>
<evidence type="ECO:0000313" key="2">
    <source>
        <dbReference type="Proteomes" id="UP000190675"/>
    </source>
</evidence>